<dbReference type="OrthoDB" id="8231503at2"/>
<reference evidence="5 6" key="1">
    <citation type="submission" date="2016-11" db="EMBL/GenBank/DDBJ databases">
        <authorList>
            <person name="Jaros S."/>
            <person name="Januszkiewicz K."/>
            <person name="Wedrychowicz H."/>
        </authorList>
    </citation>
    <scope>NUCLEOTIDE SEQUENCE [LARGE SCALE GENOMIC DNA]</scope>
    <source>
        <strain evidence="5 6">DSM 26883</strain>
    </source>
</reference>
<organism evidence="5 6">
    <name type="scientific">Bacteroides faecichinchillae</name>
    <dbReference type="NCBI Taxonomy" id="871325"/>
    <lineage>
        <taxon>Bacteria</taxon>
        <taxon>Pseudomonadati</taxon>
        <taxon>Bacteroidota</taxon>
        <taxon>Bacteroidia</taxon>
        <taxon>Bacteroidales</taxon>
        <taxon>Bacteroidaceae</taxon>
        <taxon>Bacteroides</taxon>
    </lineage>
</organism>
<dbReference type="PROSITE" id="PS51118">
    <property type="entry name" value="HTH_HXLR"/>
    <property type="match status" value="1"/>
</dbReference>
<dbReference type="PANTHER" id="PTHR33204">
    <property type="entry name" value="TRANSCRIPTIONAL REGULATOR, MARR FAMILY"/>
    <property type="match status" value="1"/>
</dbReference>
<dbReference type="InterPro" id="IPR002577">
    <property type="entry name" value="HTH_HxlR"/>
</dbReference>
<evidence type="ECO:0000313" key="5">
    <source>
        <dbReference type="EMBL" id="SHE46201.1"/>
    </source>
</evidence>
<dbReference type="Gene3D" id="1.10.10.10">
    <property type="entry name" value="Winged helix-like DNA-binding domain superfamily/Winged helix DNA-binding domain"/>
    <property type="match status" value="1"/>
</dbReference>
<evidence type="ECO:0000313" key="6">
    <source>
        <dbReference type="Proteomes" id="UP000184436"/>
    </source>
</evidence>
<dbReference type="GO" id="GO:0003677">
    <property type="term" value="F:DNA binding"/>
    <property type="evidence" value="ECO:0007669"/>
    <property type="project" value="UniProtKB-KW"/>
</dbReference>
<dbReference type="AlphaFoldDB" id="A0A1M4TP02"/>
<accession>A0A1M4TP02</accession>
<keyword evidence="2" id="KW-0238">DNA-binding</keyword>
<sequence>MEIISGKWKCCIINRLANGAKRPSELHREFLDATPRVINQQLKELELHGIIKKEIFKELPPHSEYSLTEAGRTLLPLIAELEKWGAGYRPALKKILGLE</sequence>
<dbReference type="EMBL" id="FQVD01000002">
    <property type="protein sequence ID" value="SHE46201.1"/>
    <property type="molecule type" value="Genomic_DNA"/>
</dbReference>
<dbReference type="STRING" id="871325.SAMN05444349_102194"/>
<dbReference type="SUPFAM" id="SSF46785">
    <property type="entry name" value="Winged helix' DNA-binding domain"/>
    <property type="match status" value="1"/>
</dbReference>
<dbReference type="Pfam" id="PF01638">
    <property type="entry name" value="HxlR"/>
    <property type="match status" value="1"/>
</dbReference>
<protein>
    <submittedName>
        <fullName evidence="5">Transcriptional regulator, HxlR family</fullName>
    </submittedName>
</protein>
<dbReference type="PANTHER" id="PTHR33204:SF29">
    <property type="entry name" value="TRANSCRIPTIONAL REGULATOR"/>
    <property type="match status" value="1"/>
</dbReference>
<dbReference type="InterPro" id="IPR036388">
    <property type="entry name" value="WH-like_DNA-bd_sf"/>
</dbReference>
<keyword evidence="3" id="KW-0804">Transcription</keyword>
<evidence type="ECO:0000256" key="2">
    <source>
        <dbReference type="ARBA" id="ARBA00023125"/>
    </source>
</evidence>
<proteinExistence type="predicted"/>
<evidence type="ECO:0000256" key="1">
    <source>
        <dbReference type="ARBA" id="ARBA00023015"/>
    </source>
</evidence>
<name>A0A1M4TP02_9BACE</name>
<keyword evidence="1" id="KW-0805">Transcription regulation</keyword>
<gene>
    <name evidence="5" type="ORF">SAMN05444349_102194</name>
</gene>
<evidence type="ECO:0000259" key="4">
    <source>
        <dbReference type="PROSITE" id="PS51118"/>
    </source>
</evidence>
<dbReference type="InterPro" id="IPR036390">
    <property type="entry name" value="WH_DNA-bd_sf"/>
</dbReference>
<evidence type="ECO:0000256" key="3">
    <source>
        <dbReference type="ARBA" id="ARBA00023163"/>
    </source>
</evidence>
<keyword evidence="6" id="KW-1185">Reference proteome</keyword>
<dbReference type="Proteomes" id="UP000184436">
    <property type="component" value="Unassembled WGS sequence"/>
</dbReference>
<feature type="domain" description="HTH hxlR-type" evidence="4">
    <location>
        <begin position="1"/>
        <end position="93"/>
    </location>
</feature>